<comment type="caution">
    <text evidence="1">The sequence shown here is derived from an EMBL/GenBank/DDBJ whole genome shotgun (WGS) entry which is preliminary data.</text>
</comment>
<dbReference type="OrthoDB" id="10063284at2759"/>
<proteinExistence type="predicted"/>
<accession>A0A6G0VLQ3</accession>
<name>A0A6G0VLQ3_APHCR</name>
<dbReference type="AlphaFoldDB" id="A0A6G0VLQ3"/>
<sequence length="63" mass="7413">MEYVSRSKTIDRVEKGLISQYNAEINYWKNVLKRIVAVVKFLASEVLDFVVMMKSWDLKIMNA</sequence>
<protein>
    <submittedName>
        <fullName evidence="1">Zinc finger MYM-type protein 1-like</fullName>
    </submittedName>
</protein>
<evidence type="ECO:0000313" key="2">
    <source>
        <dbReference type="Proteomes" id="UP000478052"/>
    </source>
</evidence>
<dbReference type="Proteomes" id="UP000478052">
    <property type="component" value="Unassembled WGS sequence"/>
</dbReference>
<dbReference type="EMBL" id="VUJU01015317">
    <property type="protein sequence ID" value="KAF0694952.1"/>
    <property type="molecule type" value="Genomic_DNA"/>
</dbReference>
<gene>
    <name evidence="1" type="ORF">FWK35_00037756</name>
</gene>
<reference evidence="1 2" key="1">
    <citation type="submission" date="2019-08" db="EMBL/GenBank/DDBJ databases">
        <title>Whole genome of Aphis craccivora.</title>
        <authorList>
            <person name="Voronova N.V."/>
            <person name="Shulinski R.S."/>
            <person name="Bandarenka Y.V."/>
            <person name="Zhorov D.G."/>
            <person name="Warner D."/>
        </authorList>
    </citation>
    <scope>NUCLEOTIDE SEQUENCE [LARGE SCALE GENOMIC DNA]</scope>
    <source>
        <strain evidence="1">180601</strain>
        <tissue evidence="1">Whole Body</tissue>
    </source>
</reference>
<organism evidence="1 2">
    <name type="scientific">Aphis craccivora</name>
    <name type="common">Cowpea aphid</name>
    <dbReference type="NCBI Taxonomy" id="307492"/>
    <lineage>
        <taxon>Eukaryota</taxon>
        <taxon>Metazoa</taxon>
        <taxon>Ecdysozoa</taxon>
        <taxon>Arthropoda</taxon>
        <taxon>Hexapoda</taxon>
        <taxon>Insecta</taxon>
        <taxon>Pterygota</taxon>
        <taxon>Neoptera</taxon>
        <taxon>Paraneoptera</taxon>
        <taxon>Hemiptera</taxon>
        <taxon>Sternorrhyncha</taxon>
        <taxon>Aphidomorpha</taxon>
        <taxon>Aphidoidea</taxon>
        <taxon>Aphididae</taxon>
        <taxon>Aphidini</taxon>
        <taxon>Aphis</taxon>
        <taxon>Aphis</taxon>
    </lineage>
</organism>
<evidence type="ECO:0000313" key="1">
    <source>
        <dbReference type="EMBL" id="KAF0694952.1"/>
    </source>
</evidence>
<keyword evidence="2" id="KW-1185">Reference proteome</keyword>